<keyword evidence="9" id="KW-1185">Reference proteome</keyword>
<accession>A0A7X1C804</accession>
<dbReference type="RefSeq" id="WP_185344700.1">
    <property type="nucleotide sequence ID" value="NZ_JAASTU010000015.1"/>
</dbReference>
<keyword evidence="4 5" id="KW-0472">Membrane</keyword>
<dbReference type="EMBL" id="JAASUB010000004">
    <property type="protein sequence ID" value="MBC1509078.1"/>
    <property type="molecule type" value="Genomic_DNA"/>
</dbReference>
<reference evidence="8 9" key="1">
    <citation type="submission" date="2020-03" db="EMBL/GenBank/DDBJ databases">
        <title>Soil Listeria distribution.</title>
        <authorList>
            <person name="Liao J."/>
            <person name="Wiedmann M."/>
        </authorList>
    </citation>
    <scope>NUCLEOTIDE SEQUENCE [LARGE SCALE GENOMIC DNA]</scope>
    <source>
        <strain evidence="7 9">FSL L7-1515</strain>
        <strain evidence="6 8">FSL L7-1554</strain>
    </source>
</reference>
<evidence type="ECO:0000256" key="3">
    <source>
        <dbReference type="ARBA" id="ARBA00022989"/>
    </source>
</evidence>
<evidence type="ECO:0000256" key="4">
    <source>
        <dbReference type="ARBA" id="ARBA00023136"/>
    </source>
</evidence>
<evidence type="ECO:0000313" key="6">
    <source>
        <dbReference type="EMBL" id="MBC1487773.1"/>
    </source>
</evidence>
<comment type="subcellular location">
    <subcellularLocation>
        <location evidence="1">Membrane</location>
        <topology evidence="1">Multi-pass membrane protein</topology>
    </subcellularLocation>
</comment>
<evidence type="ECO:0000256" key="1">
    <source>
        <dbReference type="ARBA" id="ARBA00004141"/>
    </source>
</evidence>
<evidence type="ECO:0008006" key="10">
    <source>
        <dbReference type="Google" id="ProtNLM"/>
    </source>
</evidence>
<evidence type="ECO:0000313" key="7">
    <source>
        <dbReference type="EMBL" id="MBC1509078.1"/>
    </source>
</evidence>
<name>A0A7X1C804_9LIST</name>
<keyword evidence="3 5" id="KW-1133">Transmembrane helix</keyword>
<comment type="caution">
    <text evidence="6">The sequence shown here is derived from an EMBL/GenBank/DDBJ whole genome shotgun (WGS) entry which is preliminary data.</text>
</comment>
<feature type="transmembrane region" description="Helical" evidence="5">
    <location>
        <begin position="75"/>
        <end position="97"/>
    </location>
</feature>
<proteinExistence type="predicted"/>
<dbReference type="InterPro" id="IPR019109">
    <property type="entry name" value="MamF_MmsF"/>
</dbReference>
<feature type="transmembrane region" description="Helical" evidence="5">
    <location>
        <begin position="41"/>
        <end position="63"/>
    </location>
</feature>
<gene>
    <name evidence="6" type="ORF">HCJ38_01870</name>
    <name evidence="7" type="ORF">HCJ59_04000</name>
</gene>
<dbReference type="EMBL" id="JAASTW010000002">
    <property type="protein sequence ID" value="MBC1487773.1"/>
    <property type="molecule type" value="Genomic_DNA"/>
</dbReference>
<evidence type="ECO:0000256" key="5">
    <source>
        <dbReference type="SAM" id="Phobius"/>
    </source>
</evidence>
<dbReference type="Proteomes" id="UP000587800">
    <property type="component" value="Unassembled WGS sequence"/>
</dbReference>
<evidence type="ECO:0000313" key="9">
    <source>
        <dbReference type="Proteomes" id="UP000587800"/>
    </source>
</evidence>
<keyword evidence="2 5" id="KW-0812">Transmembrane</keyword>
<dbReference type="AlphaFoldDB" id="A0A7X1C804"/>
<organism evidence="6 8">
    <name type="scientific">Listeria immobilis</name>
    <dbReference type="NCBI Taxonomy" id="2713502"/>
    <lineage>
        <taxon>Bacteria</taxon>
        <taxon>Bacillati</taxon>
        <taxon>Bacillota</taxon>
        <taxon>Bacilli</taxon>
        <taxon>Bacillales</taxon>
        <taxon>Listeriaceae</taxon>
        <taxon>Listeria</taxon>
    </lineage>
</organism>
<sequence>MLNKKIMYALCYFSIFFSPIITPGILLFSIKGKEMKHHAKWALLTHTTFVIGMIVTFLLYNYVSFSTNSSDTVPFLSLASVFFIVVLNVTILLFNLIRGITCIVKHSEDNWASC</sequence>
<dbReference type="Pfam" id="PF09685">
    <property type="entry name" value="MamF_MmsF"/>
    <property type="match status" value="1"/>
</dbReference>
<evidence type="ECO:0000313" key="8">
    <source>
        <dbReference type="Proteomes" id="UP000561617"/>
    </source>
</evidence>
<dbReference type="Proteomes" id="UP000561617">
    <property type="component" value="Unassembled WGS sequence"/>
</dbReference>
<evidence type="ECO:0000256" key="2">
    <source>
        <dbReference type="ARBA" id="ARBA00022692"/>
    </source>
</evidence>
<protein>
    <recommendedName>
        <fullName evidence="10">DUF4870 domain-containing protein</fullName>
    </recommendedName>
</protein>
<feature type="transmembrane region" description="Helical" evidence="5">
    <location>
        <begin position="6"/>
        <end position="29"/>
    </location>
</feature>